<reference evidence="8" key="2">
    <citation type="submission" date="2025-09" db="UniProtKB">
        <authorList>
            <consortium name="Ensembl"/>
        </authorList>
    </citation>
    <scope>IDENTIFICATION</scope>
</reference>
<keyword evidence="9" id="KW-1185">Reference proteome</keyword>
<name>A0A3Q1F7K5_9TELE</name>
<evidence type="ECO:0000256" key="2">
    <source>
        <dbReference type="ARBA" id="ARBA00022723"/>
    </source>
</evidence>
<feature type="domain" description="RING-type" evidence="6">
    <location>
        <begin position="20"/>
        <end position="49"/>
    </location>
</feature>
<dbReference type="SMART" id="SM00336">
    <property type="entry name" value="BBOX"/>
    <property type="match status" value="1"/>
</dbReference>
<evidence type="ECO:0000313" key="9">
    <source>
        <dbReference type="Proteomes" id="UP000257200"/>
    </source>
</evidence>
<dbReference type="AlphaFoldDB" id="A0A3Q1F7K5"/>
<dbReference type="GO" id="GO:0008270">
    <property type="term" value="F:zinc ion binding"/>
    <property type="evidence" value="ECO:0007669"/>
    <property type="project" value="UniProtKB-KW"/>
</dbReference>
<dbReference type="InterPro" id="IPR018957">
    <property type="entry name" value="Znf_C3HC4_RING-type"/>
</dbReference>
<proteinExistence type="inferred from homology"/>
<dbReference type="PROSITE" id="PS50089">
    <property type="entry name" value="ZF_RING_2"/>
    <property type="match status" value="1"/>
</dbReference>
<keyword evidence="2" id="KW-0479">Metal-binding</keyword>
<dbReference type="InParanoid" id="A0A3Q1F7K5"/>
<evidence type="ECO:0008006" key="10">
    <source>
        <dbReference type="Google" id="ProtNLM"/>
    </source>
</evidence>
<dbReference type="InterPro" id="IPR001841">
    <property type="entry name" value="Znf_RING"/>
</dbReference>
<reference evidence="8" key="1">
    <citation type="submission" date="2025-08" db="UniProtKB">
        <authorList>
            <consortium name="Ensembl"/>
        </authorList>
    </citation>
    <scope>IDENTIFICATION</scope>
</reference>
<keyword evidence="4" id="KW-0862">Zinc</keyword>
<evidence type="ECO:0000256" key="1">
    <source>
        <dbReference type="ARBA" id="ARBA00008518"/>
    </source>
</evidence>
<dbReference type="PANTHER" id="PTHR24103">
    <property type="entry name" value="E3 UBIQUITIN-PROTEIN LIGASE TRIM"/>
    <property type="match status" value="1"/>
</dbReference>
<evidence type="ECO:0000259" key="7">
    <source>
        <dbReference type="PROSITE" id="PS50119"/>
    </source>
</evidence>
<keyword evidence="3 5" id="KW-0863">Zinc-finger</keyword>
<dbReference type="STRING" id="80966.ENSAPOP00000013786"/>
<dbReference type="Proteomes" id="UP000257200">
    <property type="component" value="Unplaced"/>
</dbReference>
<dbReference type="Pfam" id="PF00097">
    <property type="entry name" value="zf-C3HC4"/>
    <property type="match status" value="1"/>
</dbReference>
<dbReference type="GeneTree" id="ENSGT00970000193381"/>
<dbReference type="Gene3D" id="3.30.40.10">
    <property type="entry name" value="Zinc/RING finger domain, C3HC4 (zinc finger)"/>
    <property type="match status" value="1"/>
</dbReference>
<dbReference type="InterPro" id="IPR013083">
    <property type="entry name" value="Znf_RING/FYVE/PHD"/>
</dbReference>
<dbReference type="PROSITE" id="PS50119">
    <property type="entry name" value="ZF_BBOX"/>
    <property type="match status" value="1"/>
</dbReference>
<evidence type="ECO:0000313" key="8">
    <source>
        <dbReference type="Ensembl" id="ENSAPOP00000013786.1"/>
    </source>
</evidence>
<sequence>ENSLTEDNKHLKTRCGSDPVILSCSHSFCRDCLKTWWRQTPTHDCPLCRKRSSSLCSFHSEKLKLFCLDHQQPVCLICRHSKKHSNHRFRPIDEAAQEHREELQETLEPLKKKLKVSEQVKGKFDQTAEHIKVQAHHTERQIKEQFEKLHQFLIKEEEVRMAALRKEEEQKTGMMKEKMEALSRGIADLSDTVRATENQLSAKDLQVILSFHFSKTQVYWFGSSL</sequence>
<evidence type="ECO:0000259" key="6">
    <source>
        <dbReference type="PROSITE" id="PS50089"/>
    </source>
</evidence>
<dbReference type="SUPFAM" id="SSF57845">
    <property type="entry name" value="B-box zinc-binding domain"/>
    <property type="match status" value="1"/>
</dbReference>
<dbReference type="SUPFAM" id="SSF57850">
    <property type="entry name" value="RING/U-box"/>
    <property type="match status" value="1"/>
</dbReference>
<comment type="similarity">
    <text evidence="1">Belongs to the TRIM/RBCC family.</text>
</comment>
<dbReference type="Gene3D" id="3.30.160.60">
    <property type="entry name" value="Classic Zinc Finger"/>
    <property type="match status" value="1"/>
</dbReference>
<dbReference type="Pfam" id="PF00643">
    <property type="entry name" value="zf-B_box"/>
    <property type="match status" value="1"/>
</dbReference>
<dbReference type="Ensembl" id="ENSAPOT00000022041.1">
    <property type="protein sequence ID" value="ENSAPOP00000013786.1"/>
    <property type="gene ID" value="ENSAPOG00000016714.1"/>
</dbReference>
<accession>A0A3Q1F7K5</accession>
<evidence type="ECO:0000256" key="5">
    <source>
        <dbReference type="PROSITE-ProRule" id="PRU00024"/>
    </source>
</evidence>
<feature type="domain" description="B box-type" evidence="7">
    <location>
        <begin position="51"/>
        <end position="92"/>
    </location>
</feature>
<organism evidence="8 9">
    <name type="scientific">Acanthochromis polyacanthus</name>
    <name type="common">spiny chromis</name>
    <dbReference type="NCBI Taxonomy" id="80966"/>
    <lineage>
        <taxon>Eukaryota</taxon>
        <taxon>Metazoa</taxon>
        <taxon>Chordata</taxon>
        <taxon>Craniata</taxon>
        <taxon>Vertebrata</taxon>
        <taxon>Euteleostomi</taxon>
        <taxon>Actinopterygii</taxon>
        <taxon>Neopterygii</taxon>
        <taxon>Teleostei</taxon>
        <taxon>Neoteleostei</taxon>
        <taxon>Acanthomorphata</taxon>
        <taxon>Ovalentaria</taxon>
        <taxon>Pomacentridae</taxon>
        <taxon>Acanthochromis</taxon>
    </lineage>
</organism>
<dbReference type="InterPro" id="IPR000315">
    <property type="entry name" value="Znf_B-box"/>
</dbReference>
<dbReference type="InterPro" id="IPR017907">
    <property type="entry name" value="Znf_RING_CS"/>
</dbReference>
<dbReference type="PROSITE" id="PS00518">
    <property type="entry name" value="ZF_RING_1"/>
    <property type="match status" value="1"/>
</dbReference>
<protein>
    <recommendedName>
        <fullName evidence="10">RING-type domain-containing protein</fullName>
    </recommendedName>
</protein>
<dbReference type="InterPro" id="IPR050143">
    <property type="entry name" value="TRIM/RBCC"/>
</dbReference>
<evidence type="ECO:0000256" key="3">
    <source>
        <dbReference type="ARBA" id="ARBA00022771"/>
    </source>
</evidence>
<evidence type="ECO:0000256" key="4">
    <source>
        <dbReference type="ARBA" id="ARBA00022833"/>
    </source>
</evidence>